<dbReference type="AlphaFoldDB" id="A0A3A6PVG1"/>
<dbReference type="Proteomes" id="UP000256718">
    <property type="component" value="Unassembled WGS sequence"/>
</dbReference>
<dbReference type="EMBL" id="QHGZ01000160">
    <property type="protein sequence ID" value="RDY80767.1"/>
    <property type="molecule type" value="Genomic_DNA"/>
</dbReference>
<organism evidence="2 3">
    <name type="scientific">Streptococcus agalactiae</name>
    <dbReference type="NCBI Taxonomy" id="1311"/>
    <lineage>
        <taxon>Bacteria</taxon>
        <taxon>Bacillati</taxon>
        <taxon>Bacillota</taxon>
        <taxon>Bacilli</taxon>
        <taxon>Lactobacillales</taxon>
        <taxon>Streptococcaceae</taxon>
        <taxon>Streptococcus</taxon>
    </lineage>
</organism>
<sequence length="41" mass="5049">MKIQKIVENFDFLCFNSFCNYYVTRKGDFYEHKTAFFNPEI</sequence>
<evidence type="ECO:0000313" key="2">
    <source>
        <dbReference type="EMBL" id="RDY82876.1"/>
    </source>
</evidence>
<name>A0A3A6PVG1_STRAG</name>
<proteinExistence type="predicted"/>
<evidence type="ECO:0000313" key="3">
    <source>
        <dbReference type="Proteomes" id="UP000256718"/>
    </source>
</evidence>
<protein>
    <submittedName>
        <fullName evidence="2">Uncharacterized protein</fullName>
    </submittedName>
</protein>
<accession>A0A3A6PVG1</accession>
<evidence type="ECO:0000313" key="1">
    <source>
        <dbReference type="EMBL" id="RDY80767.1"/>
    </source>
</evidence>
<comment type="caution">
    <text evidence="2">The sequence shown here is derived from an EMBL/GenBank/DDBJ whole genome shotgun (WGS) entry which is preliminary data.</text>
</comment>
<gene>
    <name evidence="2" type="ORF">C4618_04715</name>
    <name evidence="1" type="ORF">C4618_07300</name>
</gene>
<dbReference type="EMBL" id="QHGZ01000122">
    <property type="protein sequence ID" value="RDY82876.1"/>
    <property type="molecule type" value="Genomic_DNA"/>
</dbReference>
<reference evidence="2 3" key="1">
    <citation type="journal article" date="2018" name="Emerg. Microbes Infect.">
        <title>Phenotypic and molecular analysis of nontypeable Group B streptococci: identification of cps2a and hybrid cps2a/cps5 Group B streptococcal capsule gene clusters.</title>
        <authorList>
            <person name="Alhhazmi A."/>
            <person name="Tyrrell G.J."/>
        </authorList>
    </citation>
    <scope>NUCLEOTIDE SEQUENCE [LARGE SCALE GENOMIC DNA]</scope>
    <source>
        <strain evidence="2 3">PLGBS17</strain>
    </source>
</reference>